<reference evidence="3 4" key="1">
    <citation type="submission" date="2021-03" db="EMBL/GenBank/DDBJ databases">
        <authorList>
            <person name="Kim M.K."/>
        </authorList>
    </citation>
    <scope>NUCLEOTIDE SEQUENCE [LARGE SCALE GENOMIC DNA]</scope>
    <source>
        <strain evidence="3 4">BT442</strain>
    </source>
</reference>
<dbReference type="PANTHER" id="PTHR34220:SF7">
    <property type="entry name" value="SENSOR HISTIDINE KINASE YPDA"/>
    <property type="match status" value="1"/>
</dbReference>
<gene>
    <name evidence="3" type="ORF">J4E00_11630</name>
</gene>
<dbReference type="InterPro" id="IPR050640">
    <property type="entry name" value="Bact_2-comp_sensor_kinase"/>
</dbReference>
<dbReference type="InterPro" id="IPR036890">
    <property type="entry name" value="HATPase_C_sf"/>
</dbReference>
<sequence>MPSPFLQPRVLRILIHVAVWLALAALVVGFVQLGLGVEVAFNWRVLRVLFPLGLLAGFFYLNYWVLIPRLLAQRRFAGYFALVVFIGVAFAMPMILRHFGVITKPTHPARLAAYHPLQMVSVALVLTWVVSSALRITGEWLQSEEMRKQLHSDQLAAELAFLKSQVNPHFLFNTLNNVYSLAELKSDDAPAAILKLSHLMRYMLYEAHAPRVPLTHEIEHLRTYVDLQRLRLDPDQVPISFDLEGDPHGHLIEPMLLIPFVENAFKHGISFQHPSDIGLHLRVGEDGLLFTVRNHVFAAAPEAPAGTTPVGGVGLQNVKQRLRLLYPSRHNLALYRTETDFTATLTLTFDHAPLPVS</sequence>
<dbReference type="PANTHER" id="PTHR34220">
    <property type="entry name" value="SENSOR HISTIDINE KINASE YPDA"/>
    <property type="match status" value="1"/>
</dbReference>
<keyword evidence="3" id="KW-0418">Kinase</keyword>
<evidence type="ECO:0000313" key="4">
    <source>
        <dbReference type="Proteomes" id="UP000664369"/>
    </source>
</evidence>
<keyword evidence="1" id="KW-0472">Membrane</keyword>
<dbReference type="EMBL" id="JAGETZ010000004">
    <property type="protein sequence ID" value="MBO2009704.1"/>
    <property type="molecule type" value="Genomic_DNA"/>
</dbReference>
<name>A0ABS3QEN3_9BACT</name>
<dbReference type="RefSeq" id="WP_208175322.1">
    <property type="nucleotide sequence ID" value="NZ_JAGETZ010000004.1"/>
</dbReference>
<keyword evidence="4" id="KW-1185">Reference proteome</keyword>
<dbReference type="Proteomes" id="UP000664369">
    <property type="component" value="Unassembled WGS sequence"/>
</dbReference>
<feature type="domain" description="Signal transduction histidine kinase internal region" evidence="2">
    <location>
        <begin position="157"/>
        <end position="233"/>
    </location>
</feature>
<proteinExistence type="predicted"/>
<feature type="transmembrane region" description="Helical" evidence="1">
    <location>
        <begin position="76"/>
        <end position="96"/>
    </location>
</feature>
<evidence type="ECO:0000313" key="3">
    <source>
        <dbReference type="EMBL" id="MBO2009704.1"/>
    </source>
</evidence>
<dbReference type="GO" id="GO:0016301">
    <property type="term" value="F:kinase activity"/>
    <property type="evidence" value="ECO:0007669"/>
    <property type="project" value="UniProtKB-KW"/>
</dbReference>
<keyword evidence="1" id="KW-1133">Transmembrane helix</keyword>
<evidence type="ECO:0000256" key="1">
    <source>
        <dbReference type="SAM" id="Phobius"/>
    </source>
</evidence>
<dbReference type="Pfam" id="PF06580">
    <property type="entry name" value="His_kinase"/>
    <property type="match status" value="1"/>
</dbReference>
<comment type="caution">
    <text evidence="3">The sequence shown here is derived from an EMBL/GenBank/DDBJ whole genome shotgun (WGS) entry which is preliminary data.</text>
</comment>
<feature type="transmembrane region" description="Helical" evidence="1">
    <location>
        <begin position="12"/>
        <end position="33"/>
    </location>
</feature>
<accession>A0ABS3QEN3</accession>
<evidence type="ECO:0000259" key="2">
    <source>
        <dbReference type="Pfam" id="PF06580"/>
    </source>
</evidence>
<dbReference type="InterPro" id="IPR010559">
    <property type="entry name" value="Sig_transdc_His_kin_internal"/>
</dbReference>
<organism evidence="3 4">
    <name type="scientific">Hymenobacter negativus</name>
    <dbReference type="NCBI Taxonomy" id="2795026"/>
    <lineage>
        <taxon>Bacteria</taxon>
        <taxon>Pseudomonadati</taxon>
        <taxon>Bacteroidota</taxon>
        <taxon>Cytophagia</taxon>
        <taxon>Cytophagales</taxon>
        <taxon>Hymenobacteraceae</taxon>
        <taxon>Hymenobacter</taxon>
    </lineage>
</organism>
<dbReference type="Gene3D" id="3.30.565.10">
    <property type="entry name" value="Histidine kinase-like ATPase, C-terminal domain"/>
    <property type="match status" value="1"/>
</dbReference>
<keyword evidence="1" id="KW-0812">Transmembrane</keyword>
<feature type="transmembrane region" description="Helical" evidence="1">
    <location>
        <begin position="45"/>
        <end position="64"/>
    </location>
</feature>
<keyword evidence="3" id="KW-0808">Transferase</keyword>
<dbReference type="SUPFAM" id="SSF55874">
    <property type="entry name" value="ATPase domain of HSP90 chaperone/DNA topoisomerase II/histidine kinase"/>
    <property type="match status" value="1"/>
</dbReference>
<protein>
    <submittedName>
        <fullName evidence="3">Histidine kinase</fullName>
    </submittedName>
</protein>
<feature type="transmembrane region" description="Helical" evidence="1">
    <location>
        <begin position="116"/>
        <end position="138"/>
    </location>
</feature>